<feature type="non-terminal residue" evidence="1">
    <location>
        <position position="103"/>
    </location>
</feature>
<protein>
    <submittedName>
        <fullName evidence="1">Uncharacterized protein</fullName>
    </submittedName>
</protein>
<gene>
    <name evidence="1" type="ORF">Tci_925211</name>
</gene>
<reference evidence="1" key="1">
    <citation type="journal article" date="2019" name="Sci. Rep.">
        <title>Draft genome of Tanacetum cinerariifolium, the natural source of mosquito coil.</title>
        <authorList>
            <person name="Yamashiro T."/>
            <person name="Shiraishi A."/>
            <person name="Satake H."/>
            <person name="Nakayama K."/>
        </authorList>
    </citation>
    <scope>NUCLEOTIDE SEQUENCE</scope>
</reference>
<feature type="non-terminal residue" evidence="1">
    <location>
        <position position="1"/>
    </location>
</feature>
<proteinExistence type="predicted"/>
<evidence type="ECO:0000313" key="1">
    <source>
        <dbReference type="EMBL" id="GFD53242.1"/>
    </source>
</evidence>
<comment type="caution">
    <text evidence="1">The sequence shown here is derived from an EMBL/GenBank/DDBJ whole genome shotgun (WGS) entry which is preliminary data.</text>
</comment>
<dbReference type="EMBL" id="BKCJ011791858">
    <property type="protein sequence ID" value="GFD53242.1"/>
    <property type="molecule type" value="Genomic_DNA"/>
</dbReference>
<accession>A0A699WZK9</accession>
<sequence>GFDQPQTYSCALCGNGHHYGSDCLPRFSLQDLNLKLDSDGSLKELFKDMKSMFEEYCQREQAAKLSTLTPEPSRRFNSFCYDDDDDYDYKESTIPLNDIISQE</sequence>
<organism evidence="1">
    <name type="scientific">Tanacetum cinerariifolium</name>
    <name type="common">Dalmatian daisy</name>
    <name type="synonym">Chrysanthemum cinerariifolium</name>
    <dbReference type="NCBI Taxonomy" id="118510"/>
    <lineage>
        <taxon>Eukaryota</taxon>
        <taxon>Viridiplantae</taxon>
        <taxon>Streptophyta</taxon>
        <taxon>Embryophyta</taxon>
        <taxon>Tracheophyta</taxon>
        <taxon>Spermatophyta</taxon>
        <taxon>Magnoliopsida</taxon>
        <taxon>eudicotyledons</taxon>
        <taxon>Gunneridae</taxon>
        <taxon>Pentapetalae</taxon>
        <taxon>asterids</taxon>
        <taxon>campanulids</taxon>
        <taxon>Asterales</taxon>
        <taxon>Asteraceae</taxon>
        <taxon>Asteroideae</taxon>
        <taxon>Anthemideae</taxon>
        <taxon>Anthemidinae</taxon>
        <taxon>Tanacetum</taxon>
    </lineage>
</organism>
<dbReference type="AlphaFoldDB" id="A0A699WZK9"/>
<name>A0A699WZK9_TANCI</name>